<dbReference type="EMBL" id="KN831776">
    <property type="protein sequence ID" value="KIM43131.1"/>
    <property type="molecule type" value="Genomic_DNA"/>
</dbReference>
<reference evidence="3 4" key="1">
    <citation type="submission" date="2014-04" db="EMBL/GenBank/DDBJ databases">
        <authorList>
            <consortium name="DOE Joint Genome Institute"/>
            <person name="Kuo A."/>
            <person name="Gay G."/>
            <person name="Dore J."/>
            <person name="Kohler A."/>
            <person name="Nagy L.G."/>
            <person name="Floudas D."/>
            <person name="Copeland A."/>
            <person name="Barry K.W."/>
            <person name="Cichocki N."/>
            <person name="Veneault-Fourrey C."/>
            <person name="LaButti K."/>
            <person name="Lindquist E.A."/>
            <person name="Lipzen A."/>
            <person name="Lundell T."/>
            <person name="Morin E."/>
            <person name="Murat C."/>
            <person name="Sun H."/>
            <person name="Tunlid A."/>
            <person name="Henrissat B."/>
            <person name="Grigoriev I.V."/>
            <person name="Hibbett D.S."/>
            <person name="Martin F."/>
            <person name="Nordberg H.P."/>
            <person name="Cantor M.N."/>
            <person name="Hua S.X."/>
        </authorList>
    </citation>
    <scope>NUCLEOTIDE SEQUENCE [LARGE SCALE GENOMIC DNA]</scope>
    <source>
        <strain evidence="4">h7</strain>
    </source>
</reference>
<feature type="compositionally biased region" description="Polar residues" evidence="1">
    <location>
        <begin position="525"/>
        <end position="539"/>
    </location>
</feature>
<keyword evidence="2" id="KW-0812">Transmembrane</keyword>
<reference evidence="4" key="2">
    <citation type="submission" date="2015-01" db="EMBL/GenBank/DDBJ databases">
        <title>Evolutionary Origins and Diversification of the Mycorrhizal Mutualists.</title>
        <authorList>
            <consortium name="DOE Joint Genome Institute"/>
            <consortium name="Mycorrhizal Genomics Consortium"/>
            <person name="Kohler A."/>
            <person name="Kuo A."/>
            <person name="Nagy L.G."/>
            <person name="Floudas D."/>
            <person name="Copeland A."/>
            <person name="Barry K.W."/>
            <person name="Cichocki N."/>
            <person name="Veneault-Fourrey C."/>
            <person name="LaButti K."/>
            <person name="Lindquist E.A."/>
            <person name="Lipzen A."/>
            <person name="Lundell T."/>
            <person name="Morin E."/>
            <person name="Murat C."/>
            <person name="Riley R."/>
            <person name="Ohm R."/>
            <person name="Sun H."/>
            <person name="Tunlid A."/>
            <person name="Henrissat B."/>
            <person name="Grigoriev I.V."/>
            <person name="Hibbett D.S."/>
            <person name="Martin F."/>
        </authorList>
    </citation>
    <scope>NUCLEOTIDE SEQUENCE [LARGE SCALE GENOMIC DNA]</scope>
    <source>
        <strain evidence="4">h7</strain>
    </source>
</reference>
<keyword evidence="2" id="KW-0472">Membrane</keyword>
<dbReference type="OrthoDB" id="3232309at2759"/>
<evidence type="ECO:0008006" key="5">
    <source>
        <dbReference type="Google" id="ProtNLM"/>
    </source>
</evidence>
<feature type="transmembrane region" description="Helical" evidence="2">
    <location>
        <begin position="236"/>
        <end position="263"/>
    </location>
</feature>
<dbReference type="STRING" id="686832.A0A0C3CHS1"/>
<organism evidence="3 4">
    <name type="scientific">Hebeloma cylindrosporum</name>
    <dbReference type="NCBI Taxonomy" id="76867"/>
    <lineage>
        <taxon>Eukaryota</taxon>
        <taxon>Fungi</taxon>
        <taxon>Dikarya</taxon>
        <taxon>Basidiomycota</taxon>
        <taxon>Agaricomycotina</taxon>
        <taxon>Agaricomycetes</taxon>
        <taxon>Agaricomycetidae</taxon>
        <taxon>Agaricales</taxon>
        <taxon>Agaricineae</taxon>
        <taxon>Hymenogastraceae</taxon>
        <taxon>Hebeloma</taxon>
    </lineage>
</organism>
<accession>A0A0C3CHS1</accession>
<evidence type="ECO:0000256" key="2">
    <source>
        <dbReference type="SAM" id="Phobius"/>
    </source>
</evidence>
<dbReference type="HOGENOM" id="CLU_008678_1_0_1"/>
<feature type="region of interest" description="Disordered" evidence="1">
    <location>
        <begin position="319"/>
        <end position="355"/>
    </location>
</feature>
<feature type="transmembrane region" description="Helical" evidence="2">
    <location>
        <begin position="203"/>
        <end position="224"/>
    </location>
</feature>
<name>A0A0C3CHS1_HEBCY</name>
<dbReference type="Proteomes" id="UP000053424">
    <property type="component" value="Unassembled WGS sequence"/>
</dbReference>
<evidence type="ECO:0000313" key="4">
    <source>
        <dbReference type="Proteomes" id="UP000053424"/>
    </source>
</evidence>
<keyword evidence="4" id="KW-1185">Reference proteome</keyword>
<feature type="compositionally biased region" description="Low complexity" evidence="1">
    <location>
        <begin position="513"/>
        <end position="524"/>
    </location>
</feature>
<dbReference type="PANTHER" id="PTHR39466:SF1">
    <property type="entry name" value="RGS DOMAIN-CONTAINING PROTEIN"/>
    <property type="match status" value="1"/>
</dbReference>
<keyword evidence="2" id="KW-1133">Transmembrane helix</keyword>
<sequence>MASRRQEKFTQTQPRTYQLSLKALLSFPFRLCNPPPAVGKVRSCAVTPLYDVRLEDVLERRHLPPLGLKDFEEWLLFVEMSPENLYFTLWLREYKQRYNQWKSQSAFQSRNTSANDPLPWFAQHSSHLAMFYARAKQTFLTPGSEYELNLTTTLLAPFHTPDLPPHPDPELFREIEHETYRMLRESLRRFVQAQFNNVGNNRVMCGIVAGIFFTLVGALVPLIINFARGDSRWSRLAAFPGLWFGLTVLFASLNGICLGVYFFGDLRQLRKFELSRPPISKPQPLPPYKRPSLSTRPVSMTNSILPMQNPRQSVTIHPSRLGPPAPLTRIPSGSSSATRTTMTSSQVTSTDDGIHISPAYYDADEIDDDVIYSYAYDSDRDAGFPLDKQDERNNADPLDPTTVTAAFIRPFEMADEEDMERSLHLPSRHQPMMPFDFDSLPALPNFKATTPRPSPLELKDLIAQQVPFPPKAAPPSSFMARMQEKCNIATWRLQTGYLEPESPGGAIPPHPSSPYWSGSSPASPTTTKRQSTELDLNSKPTEDTETKARKGFRMINAVPAFAVPLTRILSPVIVRGQWEIVVRSAFVGLLVSWILLGSLLAVPPVR</sequence>
<feature type="compositionally biased region" description="Low complexity" evidence="1">
    <location>
        <begin position="332"/>
        <end position="345"/>
    </location>
</feature>
<evidence type="ECO:0000256" key="1">
    <source>
        <dbReference type="SAM" id="MobiDB-lite"/>
    </source>
</evidence>
<protein>
    <recommendedName>
        <fullName evidence="5">RGS domain-containing protein</fullName>
    </recommendedName>
</protein>
<dbReference type="SUPFAM" id="SSF48097">
    <property type="entry name" value="Regulator of G-protein signaling, RGS"/>
    <property type="match status" value="1"/>
</dbReference>
<dbReference type="Gene3D" id="1.10.167.10">
    <property type="entry name" value="Regulator of G-protein Signalling 4, domain 2"/>
    <property type="match status" value="1"/>
</dbReference>
<evidence type="ECO:0000313" key="3">
    <source>
        <dbReference type="EMBL" id="KIM43131.1"/>
    </source>
</evidence>
<dbReference type="PANTHER" id="PTHR39466">
    <property type="entry name" value="RGS DOMAIN-CONTAINING PROTEIN"/>
    <property type="match status" value="1"/>
</dbReference>
<gene>
    <name evidence="3" type="ORF">M413DRAFT_18262</name>
</gene>
<feature type="region of interest" description="Disordered" evidence="1">
    <location>
        <begin position="499"/>
        <end position="547"/>
    </location>
</feature>
<proteinExistence type="predicted"/>
<dbReference type="AlphaFoldDB" id="A0A0C3CHS1"/>
<feature type="transmembrane region" description="Helical" evidence="2">
    <location>
        <begin position="580"/>
        <end position="602"/>
    </location>
</feature>
<dbReference type="InterPro" id="IPR044926">
    <property type="entry name" value="RGS_subdomain_2"/>
</dbReference>
<dbReference type="InterPro" id="IPR036305">
    <property type="entry name" value="RGS_sf"/>
</dbReference>